<dbReference type="PANTHER" id="PTHR32444">
    <property type="entry name" value="BULB-TYPE LECTIN DOMAIN-CONTAINING PROTEIN"/>
    <property type="match status" value="1"/>
</dbReference>
<dbReference type="Proteomes" id="UP001141552">
    <property type="component" value="Unassembled WGS sequence"/>
</dbReference>
<evidence type="ECO:0000256" key="8">
    <source>
        <dbReference type="ARBA" id="ARBA00023157"/>
    </source>
</evidence>
<dbReference type="AlphaFoldDB" id="A0A9Q0FMY4"/>
<dbReference type="InterPro" id="IPR036426">
    <property type="entry name" value="Bulb-type_lectin_dom_sf"/>
</dbReference>
<dbReference type="Gene3D" id="1.10.510.10">
    <property type="entry name" value="Transferase(Phosphotransferase) domain 1"/>
    <property type="match status" value="2"/>
</dbReference>
<dbReference type="SUPFAM" id="SSF56112">
    <property type="entry name" value="Protein kinase-like (PK-like)"/>
    <property type="match status" value="2"/>
</dbReference>
<keyword evidence="8" id="KW-1015">Disulfide bond</keyword>
<name>A0A9Q0FMY4_9ROSI</name>
<dbReference type="Pfam" id="PF00954">
    <property type="entry name" value="S_locus_glycop"/>
    <property type="match status" value="2"/>
</dbReference>
<dbReference type="CDD" id="cd00028">
    <property type="entry name" value="B_lectin"/>
    <property type="match status" value="1"/>
</dbReference>
<dbReference type="Pfam" id="PF08276">
    <property type="entry name" value="PAN_2"/>
    <property type="match status" value="1"/>
</dbReference>
<evidence type="ECO:0000256" key="1">
    <source>
        <dbReference type="ARBA" id="ARBA00012513"/>
    </source>
</evidence>
<feature type="transmembrane region" description="Helical" evidence="12">
    <location>
        <begin position="856"/>
        <end position="880"/>
    </location>
</feature>
<dbReference type="PROSITE" id="PS50011">
    <property type="entry name" value="PROTEIN_KINASE_DOM"/>
    <property type="match status" value="1"/>
</dbReference>
<evidence type="ECO:0000256" key="11">
    <source>
        <dbReference type="ARBA" id="ARBA00048679"/>
    </source>
</evidence>
<evidence type="ECO:0000256" key="2">
    <source>
        <dbReference type="ARBA" id="ARBA00022527"/>
    </source>
</evidence>
<evidence type="ECO:0000256" key="6">
    <source>
        <dbReference type="ARBA" id="ARBA00022777"/>
    </source>
</evidence>
<evidence type="ECO:0000313" key="16">
    <source>
        <dbReference type="EMBL" id="KAJ4833377.1"/>
    </source>
</evidence>
<dbReference type="InterPro" id="IPR003609">
    <property type="entry name" value="Pan_app"/>
</dbReference>
<feature type="domain" description="Protein kinase" evidence="13">
    <location>
        <begin position="940"/>
        <end position="1182"/>
    </location>
</feature>
<dbReference type="Gene3D" id="2.90.10.10">
    <property type="entry name" value="Bulb-type lectin domain"/>
    <property type="match status" value="1"/>
</dbReference>
<gene>
    <name evidence="16" type="ORF">Tsubulata_029928</name>
</gene>
<comment type="caution">
    <text evidence="16">The sequence shown here is derived from an EMBL/GenBank/DDBJ whole genome shotgun (WGS) entry which is preliminary data.</text>
</comment>
<dbReference type="CDD" id="cd01098">
    <property type="entry name" value="PAN_AP_plant"/>
    <property type="match status" value="1"/>
</dbReference>
<dbReference type="InterPro" id="IPR000719">
    <property type="entry name" value="Prot_kinase_dom"/>
</dbReference>
<dbReference type="GO" id="GO:0004674">
    <property type="term" value="F:protein serine/threonine kinase activity"/>
    <property type="evidence" value="ECO:0007669"/>
    <property type="project" value="UniProtKB-KW"/>
</dbReference>
<feature type="transmembrane region" description="Helical" evidence="12">
    <location>
        <begin position="397"/>
        <end position="416"/>
    </location>
</feature>
<comment type="catalytic activity">
    <reaction evidence="11">
        <text>L-seryl-[protein] + ATP = O-phospho-L-seryl-[protein] + ADP + H(+)</text>
        <dbReference type="Rhea" id="RHEA:17989"/>
        <dbReference type="Rhea" id="RHEA-COMP:9863"/>
        <dbReference type="Rhea" id="RHEA-COMP:11604"/>
        <dbReference type="ChEBI" id="CHEBI:15378"/>
        <dbReference type="ChEBI" id="CHEBI:29999"/>
        <dbReference type="ChEBI" id="CHEBI:30616"/>
        <dbReference type="ChEBI" id="CHEBI:83421"/>
        <dbReference type="ChEBI" id="CHEBI:456216"/>
        <dbReference type="EC" id="2.7.11.1"/>
    </reaction>
</comment>
<comment type="catalytic activity">
    <reaction evidence="10">
        <text>L-threonyl-[protein] + ATP = O-phospho-L-threonyl-[protein] + ADP + H(+)</text>
        <dbReference type="Rhea" id="RHEA:46608"/>
        <dbReference type="Rhea" id="RHEA-COMP:11060"/>
        <dbReference type="Rhea" id="RHEA-COMP:11605"/>
        <dbReference type="ChEBI" id="CHEBI:15378"/>
        <dbReference type="ChEBI" id="CHEBI:30013"/>
        <dbReference type="ChEBI" id="CHEBI:30616"/>
        <dbReference type="ChEBI" id="CHEBI:61977"/>
        <dbReference type="ChEBI" id="CHEBI:456216"/>
        <dbReference type="EC" id="2.7.11.1"/>
    </reaction>
</comment>
<reference evidence="16" key="2">
    <citation type="journal article" date="2023" name="Plants (Basel)">
        <title>Annotation of the Turnera subulata (Passifloraceae) Draft Genome Reveals the S-Locus Evolved after the Divergence of Turneroideae from Passifloroideae in a Stepwise Manner.</title>
        <authorList>
            <person name="Henning P.M."/>
            <person name="Roalson E.H."/>
            <person name="Mir W."/>
            <person name="McCubbin A.G."/>
            <person name="Shore J.S."/>
        </authorList>
    </citation>
    <scope>NUCLEOTIDE SEQUENCE</scope>
    <source>
        <strain evidence="16">F60SS</strain>
    </source>
</reference>
<accession>A0A9Q0FMY4</accession>
<feature type="domain" description="Bulb-type lectin" evidence="14">
    <location>
        <begin position="5"/>
        <end position="126"/>
    </location>
</feature>
<dbReference type="Pfam" id="PF01453">
    <property type="entry name" value="B_lectin"/>
    <property type="match status" value="1"/>
</dbReference>
<dbReference type="InterPro" id="IPR011009">
    <property type="entry name" value="Kinase-like_dom_sf"/>
</dbReference>
<keyword evidence="6" id="KW-0418">Kinase</keyword>
<keyword evidence="4" id="KW-0732">Signal</keyword>
<dbReference type="FunFam" id="3.30.200.20:FF:000217">
    <property type="entry name" value="probable LRR receptor-like serine/threonine-protein kinase At1g53430"/>
    <property type="match status" value="1"/>
</dbReference>
<dbReference type="InterPro" id="IPR001480">
    <property type="entry name" value="Bulb-type_lectin_dom"/>
</dbReference>
<sequence length="1182" mass="132138">MGASIDTITASQFIKDPEAIVSAANKFKLGFFSPVNSTNRFVGIWYSNISVTTPIWVANRNKPLNDSSGIFTVSEDGNLVVLNVQREILWSSNISTGFVNSSAQLTDDGNLVLRGGPNGNSLWESFQQPGNTFLPGMKLSTNPKTGQKIQLSSWRSPSDPSIGSLSAGMNPRSIPEFFVFVGVPDMSSAYLSGFNVVIEGDGTIAVNFINPDNSVLINVVVSEGMLTQQGWNYSMAAWDNQWQIPKSDCDPYGKCGSFGICDARNSPICSCLKGFEPGNAEEWSKGNWTSGCIRSRLLGCYRIENGSEREKEDGFLKLDTAKVPDFGEWSSSSSEQECRNECLSNCSCVAYAYYTSFGCILWRGNLIDMQKFSYGGSDLYIRVPYSELGNRSKKKRIIIVLIVIVGAIVVASVKIGKISVAIQEELPIVPDRKMNVENIYRDKLQELPLFNLETLATATNNFHESNKLGQGGFGPQDGEPIAVKRLSRASRQGLEEFMNEVFVISKLQHRNLVKLLGCCVEGEENMLTLEWPGFLEEMKLKATQQDGYMAPEYTMKGQFSEKSDVFSFGVLLLEIVSGRRNTSFYDNAQALSLIGFAWKLWHEGKVKDLVDPVIFDPCFLEEIHRCIHVGLLCVQEYAEDRPSVPIIISMLNSEVTVLPAPKQVAFVERKHQTDADYFQQSKQRHSLNEVTLTDRDGTFALTFINPEDSVLINLVVSEGMLTQPAWNYDKSVWDNEWQIPESDCDAYGKCGSFGICDAHKSPICSCLKGFEPENAVEWSKGNWTSGCIRSRLLGCNRIENGSEGAKEDGFLKLDTVKVPDHGEWFSSSSEQKCRNKSSLTEGQIYTFAYHIQNLRVIIGLIVIVGSIVVSSVVFISWRWISRHGGIRKWKVKIGKILVAIEEKHPVVLDRKMNAENKYRNKLHELPLFNLETVATATNNFHESNKLGKGSFGPVYKGTMPDGEPIAVKTLSRASRQGLEEFMNEVSVISKLQHRNLVRLLGCCVEGEENMLTLKWPGFLEEKKLKETLQDGYMAPEYAMKGQFSEKSDVFSFGVLLLEIVSGRKNTSFYDNAQALSLLGFAWKLWNEGKVKDLVDPVIFDPCFQEEIHRCIHVGLLCVQEYAEDRPAVPIIISMLNSEITELPAPKQVGFVERKHQTDADYFQQSKQRYSLNEVTLTDVAGR</sequence>
<dbReference type="GO" id="GO:0005524">
    <property type="term" value="F:ATP binding"/>
    <property type="evidence" value="ECO:0007669"/>
    <property type="project" value="UniProtKB-KW"/>
</dbReference>
<keyword evidence="12" id="KW-1133">Transmembrane helix</keyword>
<dbReference type="PROSITE" id="PS50948">
    <property type="entry name" value="PAN"/>
    <property type="match status" value="1"/>
</dbReference>
<evidence type="ECO:0000256" key="4">
    <source>
        <dbReference type="ARBA" id="ARBA00022729"/>
    </source>
</evidence>
<evidence type="ECO:0000256" key="12">
    <source>
        <dbReference type="SAM" id="Phobius"/>
    </source>
</evidence>
<dbReference type="EC" id="2.7.11.1" evidence="1"/>
<evidence type="ECO:0000256" key="7">
    <source>
        <dbReference type="ARBA" id="ARBA00022840"/>
    </source>
</evidence>
<organism evidence="16 17">
    <name type="scientific">Turnera subulata</name>
    <dbReference type="NCBI Taxonomy" id="218843"/>
    <lineage>
        <taxon>Eukaryota</taxon>
        <taxon>Viridiplantae</taxon>
        <taxon>Streptophyta</taxon>
        <taxon>Embryophyta</taxon>
        <taxon>Tracheophyta</taxon>
        <taxon>Spermatophyta</taxon>
        <taxon>Magnoliopsida</taxon>
        <taxon>eudicotyledons</taxon>
        <taxon>Gunneridae</taxon>
        <taxon>Pentapetalae</taxon>
        <taxon>rosids</taxon>
        <taxon>fabids</taxon>
        <taxon>Malpighiales</taxon>
        <taxon>Passifloraceae</taxon>
        <taxon>Turnera</taxon>
    </lineage>
</organism>
<evidence type="ECO:0000259" key="13">
    <source>
        <dbReference type="PROSITE" id="PS50011"/>
    </source>
</evidence>
<keyword evidence="5" id="KW-0547">Nucleotide-binding</keyword>
<dbReference type="FunFam" id="2.90.10.10:FF:000001">
    <property type="entry name" value="G-type lectin S-receptor-like serine/threonine-protein kinase"/>
    <property type="match status" value="1"/>
</dbReference>
<evidence type="ECO:0000256" key="5">
    <source>
        <dbReference type="ARBA" id="ARBA00022741"/>
    </source>
</evidence>
<dbReference type="OrthoDB" id="839991at2759"/>
<dbReference type="PANTHER" id="PTHR32444:SF198">
    <property type="entry name" value="BULB-TYPE LECTIN DOMAIN-CONTAINING PROTEIN"/>
    <property type="match status" value="1"/>
</dbReference>
<keyword evidence="12" id="KW-0812">Transmembrane</keyword>
<dbReference type="SUPFAM" id="SSF51110">
    <property type="entry name" value="alpha-D-mannose-specific plant lectins"/>
    <property type="match status" value="1"/>
</dbReference>
<dbReference type="Gene3D" id="3.30.200.20">
    <property type="entry name" value="Phosphorylase Kinase, domain 1"/>
    <property type="match status" value="2"/>
</dbReference>
<dbReference type="PROSITE" id="PS50927">
    <property type="entry name" value="BULB_LECTIN"/>
    <property type="match status" value="1"/>
</dbReference>
<evidence type="ECO:0000256" key="10">
    <source>
        <dbReference type="ARBA" id="ARBA00047899"/>
    </source>
</evidence>
<evidence type="ECO:0000313" key="17">
    <source>
        <dbReference type="Proteomes" id="UP001141552"/>
    </source>
</evidence>
<dbReference type="SMART" id="SM00108">
    <property type="entry name" value="B_lectin"/>
    <property type="match status" value="1"/>
</dbReference>
<keyword evidence="9" id="KW-0325">Glycoprotein</keyword>
<dbReference type="GO" id="GO:0048544">
    <property type="term" value="P:recognition of pollen"/>
    <property type="evidence" value="ECO:0007669"/>
    <property type="project" value="InterPro"/>
</dbReference>
<keyword evidence="12" id="KW-0472">Membrane</keyword>
<dbReference type="Pfam" id="PF07714">
    <property type="entry name" value="PK_Tyr_Ser-Thr"/>
    <property type="match status" value="4"/>
</dbReference>
<evidence type="ECO:0000256" key="3">
    <source>
        <dbReference type="ARBA" id="ARBA00022679"/>
    </source>
</evidence>
<evidence type="ECO:0000256" key="9">
    <source>
        <dbReference type="ARBA" id="ARBA00023180"/>
    </source>
</evidence>
<keyword evidence="2" id="KW-0723">Serine/threonine-protein kinase</keyword>
<keyword evidence="7" id="KW-0067">ATP-binding</keyword>
<reference evidence="16" key="1">
    <citation type="submission" date="2022-02" db="EMBL/GenBank/DDBJ databases">
        <authorList>
            <person name="Henning P.M."/>
            <person name="McCubbin A.G."/>
            <person name="Shore J.S."/>
        </authorList>
    </citation>
    <scope>NUCLEOTIDE SEQUENCE</scope>
    <source>
        <strain evidence="16">F60SS</strain>
        <tissue evidence="16">Leaves</tissue>
    </source>
</reference>
<dbReference type="SMART" id="SM00473">
    <property type="entry name" value="PAN_AP"/>
    <property type="match status" value="1"/>
</dbReference>
<keyword evidence="17" id="KW-1185">Reference proteome</keyword>
<dbReference type="EMBL" id="JAKUCV010004965">
    <property type="protein sequence ID" value="KAJ4833377.1"/>
    <property type="molecule type" value="Genomic_DNA"/>
</dbReference>
<dbReference type="FunFam" id="1.10.510.10:FF:001722">
    <property type="entry name" value="G-type lectin S-receptor-like serine/threonine-protein kinase B120"/>
    <property type="match status" value="1"/>
</dbReference>
<protein>
    <recommendedName>
        <fullName evidence="1">non-specific serine/threonine protein kinase</fullName>
        <ecNumber evidence="1">2.7.11.1</ecNumber>
    </recommendedName>
</protein>
<dbReference type="InterPro" id="IPR001245">
    <property type="entry name" value="Ser-Thr/Tyr_kinase_cat_dom"/>
</dbReference>
<proteinExistence type="predicted"/>
<evidence type="ECO:0000259" key="15">
    <source>
        <dbReference type="PROSITE" id="PS50948"/>
    </source>
</evidence>
<dbReference type="FunFam" id="3.30.200.20:FF:000195">
    <property type="entry name" value="G-type lectin S-receptor-like serine/threonine-protein kinase"/>
    <property type="match status" value="1"/>
</dbReference>
<keyword evidence="3" id="KW-0808">Transferase</keyword>
<feature type="domain" description="Apple" evidence="15">
    <location>
        <begin position="300"/>
        <end position="384"/>
    </location>
</feature>
<evidence type="ECO:0000259" key="14">
    <source>
        <dbReference type="PROSITE" id="PS50927"/>
    </source>
</evidence>
<dbReference type="InterPro" id="IPR000858">
    <property type="entry name" value="S_locus_glycoprot_dom"/>
</dbReference>